<dbReference type="EMBL" id="AQHN01000083">
    <property type="protein sequence ID" value="ENN85454.1"/>
    <property type="molecule type" value="Genomic_DNA"/>
</dbReference>
<dbReference type="AlphaFoldDB" id="N6TYI0"/>
<keyword evidence="6 8" id="KW-0460">Magnesium</keyword>
<dbReference type="InterPro" id="IPR002716">
    <property type="entry name" value="PIN_dom"/>
</dbReference>
<gene>
    <name evidence="8" type="primary">vapC</name>
    <name evidence="10" type="ORF">RHSP_08095</name>
</gene>
<sequence>MVIDTSAIIAIAFDEPEAGSFETRIADDPVRLISAATVFETSMVLESRLGEQGGSELDLWLHRINAEIVPVSADHSDQARRAWRRYGKGRHPAGLNFGDCFAYALAKLTNEPLLFKGNDFSETDIQAVTGIEREHPNI</sequence>
<accession>N6TYI0</accession>
<comment type="function">
    <text evidence="8">Toxic component of a toxin-antitoxin (TA) system. An RNase.</text>
</comment>
<dbReference type="EC" id="3.1.-.-" evidence="8"/>
<reference evidence="10 11" key="1">
    <citation type="journal article" date="2012" name="BMC Genomics">
        <title>Genomic basis of broad host range and environmental adaptability of Rhizobium tropici CIAT 899 and Rhizobium sp. PRF 81 which are used in inoculants for common bean (Phaseolus vulgaris L.).</title>
        <authorList>
            <person name="Ormeno-Orrillo E."/>
            <person name="Menna P."/>
            <person name="Almeida L.G."/>
            <person name="Ollero F.J."/>
            <person name="Nicolas M.F."/>
            <person name="Pains Rodrigues E."/>
            <person name="Shigueyoshi Nakatani A."/>
            <person name="Silva Batista J.S."/>
            <person name="Oliveira Chueire L.M."/>
            <person name="Souza R.C."/>
            <person name="Ribeiro Vasconcelos A.T."/>
            <person name="Megias M."/>
            <person name="Hungria M."/>
            <person name="Martinez-Romero E."/>
        </authorList>
    </citation>
    <scope>NUCLEOTIDE SEQUENCE [LARGE SCALE GENOMIC DNA]</scope>
    <source>
        <strain evidence="10 11">PRF 81</strain>
    </source>
</reference>
<protein>
    <recommendedName>
        <fullName evidence="8">Ribonuclease VapC</fullName>
        <shortName evidence="8">RNase VapC</shortName>
        <ecNumber evidence="8">3.1.-.-</ecNumber>
    </recommendedName>
    <alternativeName>
        <fullName evidence="8">Toxin VapC</fullName>
    </alternativeName>
</protein>
<comment type="similarity">
    <text evidence="7 8">Belongs to the PINc/VapC protein family.</text>
</comment>
<dbReference type="GO" id="GO:0016787">
    <property type="term" value="F:hydrolase activity"/>
    <property type="evidence" value="ECO:0007669"/>
    <property type="project" value="UniProtKB-KW"/>
</dbReference>
<dbReference type="RefSeq" id="WP_004123551.1">
    <property type="nucleotide sequence ID" value="NZ_AQHN01000083.1"/>
</dbReference>
<proteinExistence type="inferred from homology"/>
<comment type="cofactor">
    <cofactor evidence="1 8">
        <name>Mg(2+)</name>
        <dbReference type="ChEBI" id="CHEBI:18420"/>
    </cofactor>
</comment>
<dbReference type="Pfam" id="PF01850">
    <property type="entry name" value="PIN"/>
    <property type="match status" value="1"/>
</dbReference>
<keyword evidence="2 8" id="KW-1277">Toxin-antitoxin system</keyword>
<evidence type="ECO:0000313" key="11">
    <source>
        <dbReference type="Proteomes" id="UP000012429"/>
    </source>
</evidence>
<evidence type="ECO:0000256" key="1">
    <source>
        <dbReference type="ARBA" id="ARBA00001946"/>
    </source>
</evidence>
<feature type="domain" description="PIN" evidence="9">
    <location>
        <begin position="1"/>
        <end position="124"/>
    </location>
</feature>
<comment type="caution">
    <text evidence="10">The sequence shown here is derived from an EMBL/GenBank/DDBJ whole genome shotgun (WGS) entry which is preliminary data.</text>
</comment>
<evidence type="ECO:0000256" key="4">
    <source>
        <dbReference type="ARBA" id="ARBA00022723"/>
    </source>
</evidence>
<dbReference type="GO" id="GO:0090729">
    <property type="term" value="F:toxin activity"/>
    <property type="evidence" value="ECO:0007669"/>
    <property type="project" value="UniProtKB-KW"/>
</dbReference>
<keyword evidence="3 8" id="KW-0540">Nuclease</keyword>
<keyword evidence="4 8" id="KW-0479">Metal-binding</keyword>
<keyword evidence="8" id="KW-0800">Toxin</keyword>
<evidence type="ECO:0000256" key="5">
    <source>
        <dbReference type="ARBA" id="ARBA00022801"/>
    </source>
</evidence>
<dbReference type="PANTHER" id="PTHR33653:SF1">
    <property type="entry name" value="RIBONUCLEASE VAPC2"/>
    <property type="match status" value="1"/>
</dbReference>
<dbReference type="InterPro" id="IPR029060">
    <property type="entry name" value="PIN-like_dom_sf"/>
</dbReference>
<feature type="binding site" evidence="8">
    <location>
        <position position="99"/>
    </location>
    <ligand>
        <name>Mg(2+)</name>
        <dbReference type="ChEBI" id="CHEBI:18420"/>
    </ligand>
</feature>
<dbReference type="Proteomes" id="UP000012429">
    <property type="component" value="Unassembled WGS sequence"/>
</dbReference>
<dbReference type="CDD" id="cd09871">
    <property type="entry name" value="PIN_MtVapC28-VapC30-like"/>
    <property type="match status" value="1"/>
</dbReference>
<dbReference type="STRING" id="363754.RHSP_08095"/>
<evidence type="ECO:0000256" key="2">
    <source>
        <dbReference type="ARBA" id="ARBA00022649"/>
    </source>
</evidence>
<evidence type="ECO:0000313" key="10">
    <source>
        <dbReference type="EMBL" id="ENN85454.1"/>
    </source>
</evidence>
<dbReference type="InterPro" id="IPR050556">
    <property type="entry name" value="Type_II_TA_system_RNase"/>
</dbReference>
<dbReference type="GO" id="GO:0000287">
    <property type="term" value="F:magnesium ion binding"/>
    <property type="evidence" value="ECO:0007669"/>
    <property type="project" value="UniProtKB-UniRule"/>
</dbReference>
<keyword evidence="11" id="KW-1185">Reference proteome</keyword>
<keyword evidence="5 8" id="KW-0378">Hydrolase</keyword>
<dbReference type="OrthoDB" id="32625at2"/>
<evidence type="ECO:0000259" key="9">
    <source>
        <dbReference type="Pfam" id="PF01850"/>
    </source>
</evidence>
<dbReference type="Gene3D" id="3.40.50.1010">
    <property type="entry name" value="5'-nuclease"/>
    <property type="match status" value="1"/>
</dbReference>
<feature type="binding site" evidence="8">
    <location>
        <position position="4"/>
    </location>
    <ligand>
        <name>Mg(2+)</name>
        <dbReference type="ChEBI" id="CHEBI:18420"/>
    </ligand>
</feature>
<evidence type="ECO:0000256" key="3">
    <source>
        <dbReference type="ARBA" id="ARBA00022722"/>
    </source>
</evidence>
<evidence type="ECO:0000256" key="6">
    <source>
        <dbReference type="ARBA" id="ARBA00022842"/>
    </source>
</evidence>
<evidence type="ECO:0000256" key="7">
    <source>
        <dbReference type="ARBA" id="ARBA00038093"/>
    </source>
</evidence>
<dbReference type="PANTHER" id="PTHR33653">
    <property type="entry name" value="RIBONUCLEASE VAPC2"/>
    <property type="match status" value="1"/>
</dbReference>
<dbReference type="HAMAP" id="MF_00265">
    <property type="entry name" value="VapC_Nob1"/>
    <property type="match status" value="1"/>
</dbReference>
<dbReference type="GO" id="GO:0004540">
    <property type="term" value="F:RNA nuclease activity"/>
    <property type="evidence" value="ECO:0007669"/>
    <property type="project" value="InterPro"/>
</dbReference>
<organism evidence="10 11">
    <name type="scientific">Rhizobium freirei PRF 81</name>
    <dbReference type="NCBI Taxonomy" id="363754"/>
    <lineage>
        <taxon>Bacteria</taxon>
        <taxon>Pseudomonadati</taxon>
        <taxon>Pseudomonadota</taxon>
        <taxon>Alphaproteobacteria</taxon>
        <taxon>Hyphomicrobiales</taxon>
        <taxon>Rhizobiaceae</taxon>
        <taxon>Rhizobium/Agrobacterium group</taxon>
        <taxon>Rhizobium</taxon>
    </lineage>
</organism>
<name>N6TYI0_9HYPH</name>
<dbReference type="PATRIC" id="fig|363754.4.peg.4704"/>
<evidence type="ECO:0000256" key="8">
    <source>
        <dbReference type="HAMAP-Rule" id="MF_00265"/>
    </source>
</evidence>
<dbReference type="InterPro" id="IPR022907">
    <property type="entry name" value="VapC_family"/>
</dbReference>
<dbReference type="SUPFAM" id="SSF88723">
    <property type="entry name" value="PIN domain-like"/>
    <property type="match status" value="1"/>
</dbReference>